<evidence type="ECO:0000313" key="2">
    <source>
        <dbReference type="EMBL" id="MBA4651647.1"/>
    </source>
</evidence>
<reference evidence="2" key="2">
    <citation type="submission" date="2020-07" db="EMBL/GenBank/DDBJ databases">
        <authorList>
            <person name="Vera ALvarez R."/>
            <person name="Arias-Moreno D.M."/>
            <person name="Jimenez-Jacinto V."/>
            <person name="Jimenez-Bremont J.F."/>
            <person name="Swaminathan K."/>
            <person name="Moose S.P."/>
            <person name="Guerrero-Gonzalez M.L."/>
            <person name="Marino-Ramirez L."/>
            <person name="Landsman D."/>
            <person name="Rodriguez-Kessler M."/>
            <person name="Delgado-Sanchez P."/>
        </authorList>
    </citation>
    <scope>NUCLEOTIDE SEQUENCE</scope>
    <source>
        <tissue evidence="2">Cladode</tissue>
    </source>
</reference>
<organism evidence="2">
    <name type="scientific">Opuntia streptacantha</name>
    <name type="common">Prickly pear cactus</name>
    <name type="synonym">Opuntia cardona</name>
    <dbReference type="NCBI Taxonomy" id="393608"/>
    <lineage>
        <taxon>Eukaryota</taxon>
        <taxon>Viridiplantae</taxon>
        <taxon>Streptophyta</taxon>
        <taxon>Embryophyta</taxon>
        <taxon>Tracheophyta</taxon>
        <taxon>Spermatophyta</taxon>
        <taxon>Magnoliopsida</taxon>
        <taxon>eudicotyledons</taxon>
        <taxon>Gunneridae</taxon>
        <taxon>Pentapetalae</taxon>
        <taxon>Caryophyllales</taxon>
        <taxon>Cactineae</taxon>
        <taxon>Cactaceae</taxon>
        <taxon>Opuntioideae</taxon>
        <taxon>Opuntia</taxon>
    </lineage>
</organism>
<accession>A0A7C9DW28</accession>
<name>A0A7C9DW28_OPUST</name>
<reference evidence="2" key="1">
    <citation type="journal article" date="2013" name="J. Plant Res.">
        <title>Effect of fungi and light on seed germination of three Opuntia species from semiarid lands of central Mexico.</title>
        <authorList>
            <person name="Delgado-Sanchez P."/>
            <person name="Jimenez-Bremont J.F."/>
            <person name="Guerrero-Gonzalez Mde L."/>
            <person name="Flores J."/>
        </authorList>
    </citation>
    <scope>NUCLEOTIDE SEQUENCE</scope>
    <source>
        <tissue evidence="2">Cladode</tissue>
    </source>
</reference>
<feature type="region of interest" description="Disordered" evidence="1">
    <location>
        <begin position="1"/>
        <end position="29"/>
    </location>
</feature>
<protein>
    <submittedName>
        <fullName evidence="2">Uncharacterized protein</fullName>
    </submittedName>
</protein>
<proteinExistence type="predicted"/>
<dbReference type="AlphaFoldDB" id="A0A7C9DW28"/>
<sequence>MSASNSLTTSTTALLNPNPNLLSPPSSPWKPSPKLDADLTIPLFSSNLLLLPNEISLSGKFIETLNLDFANFCRQSEPPLTLLGCRGDCLRIPFGRSLNELVRKLLILGKTSSSWGIAGAMENRAALKVAILMGFEAGFV</sequence>
<feature type="compositionally biased region" description="Low complexity" evidence="1">
    <location>
        <begin position="1"/>
        <end position="24"/>
    </location>
</feature>
<evidence type="ECO:0000256" key="1">
    <source>
        <dbReference type="SAM" id="MobiDB-lite"/>
    </source>
</evidence>
<dbReference type="EMBL" id="GISG01171035">
    <property type="protein sequence ID" value="MBA4651647.1"/>
    <property type="molecule type" value="Transcribed_RNA"/>
</dbReference>